<dbReference type="SUPFAM" id="SSF46689">
    <property type="entry name" value="Homeodomain-like"/>
    <property type="match status" value="1"/>
</dbReference>
<comment type="caution">
    <text evidence="7">The sequence shown here is derived from an EMBL/GenBank/DDBJ whole genome shotgun (WGS) entry which is preliminary data.</text>
</comment>
<dbReference type="Pfam" id="PF21597">
    <property type="entry name" value="TetR_C_43"/>
    <property type="match status" value="1"/>
</dbReference>
<dbReference type="InterPro" id="IPR001647">
    <property type="entry name" value="HTH_TetR"/>
</dbReference>
<dbReference type="InterPro" id="IPR049445">
    <property type="entry name" value="TetR_SbtR-like_C"/>
</dbReference>
<evidence type="ECO:0000313" key="8">
    <source>
        <dbReference type="Proteomes" id="UP001242480"/>
    </source>
</evidence>
<protein>
    <submittedName>
        <fullName evidence="7">AcrR family transcriptional regulator</fullName>
    </submittedName>
</protein>
<feature type="compositionally biased region" description="Basic and acidic residues" evidence="5">
    <location>
        <begin position="17"/>
        <end position="43"/>
    </location>
</feature>
<evidence type="ECO:0000256" key="1">
    <source>
        <dbReference type="ARBA" id="ARBA00023015"/>
    </source>
</evidence>
<dbReference type="InterPro" id="IPR009057">
    <property type="entry name" value="Homeodomain-like_sf"/>
</dbReference>
<name>A0ABU0JC86_9HYPH</name>
<feature type="region of interest" description="Disordered" evidence="5">
    <location>
        <begin position="16"/>
        <end position="43"/>
    </location>
</feature>
<dbReference type="PANTHER" id="PTHR30055">
    <property type="entry name" value="HTH-TYPE TRANSCRIPTIONAL REGULATOR RUTR"/>
    <property type="match status" value="1"/>
</dbReference>
<keyword evidence="3" id="KW-0804">Transcription</keyword>
<evidence type="ECO:0000259" key="6">
    <source>
        <dbReference type="PROSITE" id="PS50977"/>
    </source>
</evidence>
<keyword evidence="8" id="KW-1185">Reference proteome</keyword>
<evidence type="ECO:0000256" key="4">
    <source>
        <dbReference type="PROSITE-ProRule" id="PRU00335"/>
    </source>
</evidence>
<dbReference type="Pfam" id="PF00440">
    <property type="entry name" value="TetR_N"/>
    <property type="match status" value="1"/>
</dbReference>
<dbReference type="InterPro" id="IPR036271">
    <property type="entry name" value="Tet_transcr_reg_TetR-rel_C_sf"/>
</dbReference>
<accession>A0ABU0JC86</accession>
<evidence type="ECO:0000313" key="7">
    <source>
        <dbReference type="EMBL" id="MDQ0471889.1"/>
    </source>
</evidence>
<dbReference type="PANTHER" id="PTHR30055:SF234">
    <property type="entry name" value="HTH-TYPE TRANSCRIPTIONAL REGULATOR BETI"/>
    <property type="match status" value="1"/>
</dbReference>
<dbReference type="EMBL" id="JAUSVX010000010">
    <property type="protein sequence ID" value="MDQ0471889.1"/>
    <property type="molecule type" value="Genomic_DNA"/>
</dbReference>
<dbReference type="Proteomes" id="UP001242480">
    <property type="component" value="Unassembled WGS sequence"/>
</dbReference>
<dbReference type="PRINTS" id="PR00455">
    <property type="entry name" value="HTHTETR"/>
</dbReference>
<organism evidence="7 8">
    <name type="scientific">Labrys wisconsinensis</name>
    <dbReference type="NCBI Taxonomy" id="425677"/>
    <lineage>
        <taxon>Bacteria</taxon>
        <taxon>Pseudomonadati</taxon>
        <taxon>Pseudomonadota</taxon>
        <taxon>Alphaproteobacteria</taxon>
        <taxon>Hyphomicrobiales</taxon>
        <taxon>Xanthobacteraceae</taxon>
        <taxon>Labrys</taxon>
    </lineage>
</organism>
<feature type="DNA-binding region" description="H-T-H motif" evidence="4">
    <location>
        <begin position="67"/>
        <end position="86"/>
    </location>
</feature>
<gene>
    <name evidence="7" type="ORF">QO011_004916</name>
</gene>
<keyword evidence="2 4" id="KW-0238">DNA-binding</keyword>
<reference evidence="7 8" key="1">
    <citation type="submission" date="2023-07" db="EMBL/GenBank/DDBJ databases">
        <title>Genomic Encyclopedia of Type Strains, Phase IV (KMG-IV): sequencing the most valuable type-strain genomes for metagenomic binning, comparative biology and taxonomic classification.</title>
        <authorList>
            <person name="Goeker M."/>
        </authorList>
    </citation>
    <scope>NUCLEOTIDE SEQUENCE [LARGE SCALE GENOMIC DNA]</scope>
    <source>
        <strain evidence="7 8">DSM 19619</strain>
    </source>
</reference>
<evidence type="ECO:0000256" key="2">
    <source>
        <dbReference type="ARBA" id="ARBA00023125"/>
    </source>
</evidence>
<dbReference type="Gene3D" id="1.10.357.10">
    <property type="entry name" value="Tetracycline Repressor, domain 2"/>
    <property type="match status" value="1"/>
</dbReference>
<dbReference type="InterPro" id="IPR050109">
    <property type="entry name" value="HTH-type_TetR-like_transc_reg"/>
</dbReference>
<proteinExistence type="predicted"/>
<evidence type="ECO:0000256" key="3">
    <source>
        <dbReference type="ARBA" id="ARBA00023163"/>
    </source>
</evidence>
<dbReference type="SUPFAM" id="SSF48498">
    <property type="entry name" value="Tetracyclin repressor-like, C-terminal domain"/>
    <property type="match status" value="1"/>
</dbReference>
<feature type="domain" description="HTH tetR-type" evidence="6">
    <location>
        <begin position="45"/>
        <end position="104"/>
    </location>
</feature>
<dbReference type="PROSITE" id="PS50977">
    <property type="entry name" value="HTH_TETR_2"/>
    <property type="match status" value="1"/>
</dbReference>
<keyword evidence="1" id="KW-0805">Transcription regulation</keyword>
<evidence type="ECO:0000256" key="5">
    <source>
        <dbReference type="SAM" id="MobiDB-lite"/>
    </source>
</evidence>
<sequence length="228" mass="24202">MFRFYTEQRSVLQAGCDRVKDGSKKQDEGAKPRGSTDRPVRADAQRNIDTLLQTAMAVFATSGVDAPVREIAEKAGVGVGTVYRHFPQRADLVAAVFRREIDACADAAPAFAAGHAPAEALARWMQRYAAFIGAKRGLAKALHSGDPAFDSLPGYFDQRLRPALRTLLEAGVAAGEIRADVDADDLLGAVASLCMSTHNAGPSRAERMVALLADGLRHGTKPSAGTPS</sequence>